<evidence type="ECO:0000256" key="7">
    <source>
        <dbReference type="ARBA" id="ARBA00022989"/>
    </source>
</evidence>
<dbReference type="Gene3D" id="1.20.1560.10">
    <property type="entry name" value="ABC transporter type 1, transmembrane domain"/>
    <property type="match status" value="1"/>
</dbReference>
<evidence type="ECO:0000256" key="1">
    <source>
        <dbReference type="ARBA" id="ARBA00004651"/>
    </source>
</evidence>
<keyword evidence="3" id="KW-1003">Cell membrane</keyword>
<keyword evidence="8 10" id="KW-0472">Membrane</keyword>
<dbReference type="Pfam" id="PF00664">
    <property type="entry name" value="ABC_membrane"/>
    <property type="match status" value="1"/>
</dbReference>
<evidence type="ECO:0000256" key="5">
    <source>
        <dbReference type="ARBA" id="ARBA00022741"/>
    </source>
</evidence>
<dbReference type="SUPFAM" id="SSF52540">
    <property type="entry name" value="P-loop containing nucleoside triphosphate hydrolases"/>
    <property type="match status" value="1"/>
</dbReference>
<dbReference type="EMBL" id="JANBOH010000254">
    <property type="protein sequence ID" value="KAJ1643452.1"/>
    <property type="molecule type" value="Genomic_DNA"/>
</dbReference>
<keyword evidence="14" id="KW-1185">Reference proteome</keyword>
<evidence type="ECO:0000256" key="10">
    <source>
        <dbReference type="SAM" id="Phobius"/>
    </source>
</evidence>
<evidence type="ECO:0000256" key="2">
    <source>
        <dbReference type="ARBA" id="ARBA00022448"/>
    </source>
</evidence>
<keyword evidence="2" id="KW-0813">Transport</keyword>
<comment type="subcellular location">
    <subcellularLocation>
        <location evidence="1">Cell membrane</location>
        <topology evidence="1">Multi-pass membrane protein</topology>
    </subcellularLocation>
</comment>
<evidence type="ECO:0000259" key="12">
    <source>
        <dbReference type="PROSITE" id="PS50929"/>
    </source>
</evidence>
<dbReference type="Proteomes" id="UP001145021">
    <property type="component" value="Unassembled WGS sequence"/>
</dbReference>
<dbReference type="InterPro" id="IPR011527">
    <property type="entry name" value="ABC1_TM_dom"/>
</dbReference>
<dbReference type="PROSITE" id="PS50893">
    <property type="entry name" value="ABC_TRANSPORTER_2"/>
    <property type="match status" value="1"/>
</dbReference>
<evidence type="ECO:0000256" key="3">
    <source>
        <dbReference type="ARBA" id="ARBA00022475"/>
    </source>
</evidence>
<evidence type="ECO:0000256" key="8">
    <source>
        <dbReference type="ARBA" id="ARBA00023136"/>
    </source>
</evidence>
<dbReference type="PROSITE" id="PS50929">
    <property type="entry name" value="ABC_TM1F"/>
    <property type="match status" value="1"/>
</dbReference>
<organism evidence="13 14">
    <name type="scientific">Coemansia asiatica</name>
    <dbReference type="NCBI Taxonomy" id="1052880"/>
    <lineage>
        <taxon>Eukaryota</taxon>
        <taxon>Fungi</taxon>
        <taxon>Fungi incertae sedis</taxon>
        <taxon>Zoopagomycota</taxon>
        <taxon>Kickxellomycotina</taxon>
        <taxon>Kickxellomycetes</taxon>
        <taxon>Kickxellales</taxon>
        <taxon>Kickxellaceae</taxon>
        <taxon>Coemansia</taxon>
    </lineage>
</organism>
<keyword evidence="4 10" id="KW-0812">Transmembrane</keyword>
<dbReference type="GO" id="GO:0140359">
    <property type="term" value="F:ABC-type transporter activity"/>
    <property type="evidence" value="ECO:0007669"/>
    <property type="project" value="InterPro"/>
</dbReference>
<dbReference type="AlphaFoldDB" id="A0A9W7XFK9"/>
<dbReference type="GO" id="GO:0005886">
    <property type="term" value="C:plasma membrane"/>
    <property type="evidence" value="ECO:0007669"/>
    <property type="project" value="UniProtKB-SubCell"/>
</dbReference>
<feature type="transmembrane region" description="Helical" evidence="10">
    <location>
        <begin position="80"/>
        <end position="101"/>
    </location>
</feature>
<comment type="caution">
    <text evidence="13">The sequence shown here is derived from an EMBL/GenBank/DDBJ whole genome shotgun (WGS) entry which is preliminary data.</text>
</comment>
<proteinExistence type="predicted"/>
<dbReference type="InterPro" id="IPR050173">
    <property type="entry name" value="ABC_transporter_C-like"/>
</dbReference>
<dbReference type="InterPro" id="IPR036640">
    <property type="entry name" value="ABC1_TM_sf"/>
</dbReference>
<name>A0A9W7XFK9_9FUNG</name>
<dbReference type="Gene3D" id="3.40.50.300">
    <property type="entry name" value="P-loop containing nucleotide triphosphate hydrolases"/>
    <property type="match status" value="1"/>
</dbReference>
<keyword evidence="6" id="KW-0067">ATP-binding</keyword>
<dbReference type="InterPro" id="IPR003439">
    <property type="entry name" value="ABC_transporter-like_ATP-bd"/>
</dbReference>
<evidence type="ECO:0000313" key="13">
    <source>
        <dbReference type="EMBL" id="KAJ1643452.1"/>
    </source>
</evidence>
<keyword evidence="9" id="KW-0325">Glycoprotein</keyword>
<evidence type="ECO:0000256" key="6">
    <source>
        <dbReference type="ARBA" id="ARBA00022840"/>
    </source>
</evidence>
<dbReference type="InterPro" id="IPR027417">
    <property type="entry name" value="P-loop_NTPase"/>
</dbReference>
<dbReference type="SUPFAM" id="SSF90123">
    <property type="entry name" value="ABC transporter transmembrane region"/>
    <property type="match status" value="1"/>
</dbReference>
<evidence type="ECO:0000256" key="4">
    <source>
        <dbReference type="ARBA" id="ARBA00022692"/>
    </source>
</evidence>
<accession>A0A9W7XFK9</accession>
<dbReference type="GO" id="GO:0016887">
    <property type="term" value="F:ATP hydrolysis activity"/>
    <property type="evidence" value="ECO:0007669"/>
    <property type="project" value="InterPro"/>
</dbReference>
<evidence type="ECO:0000259" key="11">
    <source>
        <dbReference type="PROSITE" id="PS50893"/>
    </source>
</evidence>
<dbReference type="FunFam" id="3.40.50.300:FF:002145">
    <property type="entry name" value="ABC transporter (MsbA subfamily)"/>
    <property type="match status" value="1"/>
</dbReference>
<keyword evidence="7 10" id="KW-1133">Transmembrane helix</keyword>
<dbReference type="GO" id="GO:0005524">
    <property type="term" value="F:ATP binding"/>
    <property type="evidence" value="ECO:0007669"/>
    <property type="project" value="UniProtKB-KW"/>
</dbReference>
<evidence type="ECO:0000313" key="14">
    <source>
        <dbReference type="Proteomes" id="UP001145021"/>
    </source>
</evidence>
<sequence length="505" mass="55791">MLDLCSQRWTDIVWRRAMFVKSHDELLKSVSAAPLSFFTSMPTGRILSLFTDSQSDVDLRMPQRLANLATFAVKLAFESWVILMFHPVLVVAVALVLCAMWKIVAVSRRPLAAIISAQTESLPLVDEQFQDALAGASTIRAFSAFSFAKARLYLRLFTHVSAQRAGDSVETWIDLSMTFLREAVTVTAFAIALITASNGVVDFDPTYMSLVHLCVTFVLARLQHLIRHSHALRSSLVRSSKYIKYTVMDSEQKIACEASPDTDNTFDAVSDNWPENGAIVFDRVCARYNDKTSGIDNSDSDSPCSTSSLDNMSFQVKPGQHVGIVGRTGAGKSSIAMALFGLLRLESGSITIDNIDIRSIPLKTLRSRLSIVPQTPYLLPGSVRDNIDPYGQYNTEEIYQALQSVGLATKRSISIDNDLPADWSLGQQQLLALSRALLQKSRIIVLDEATASVDSPASQKLHMLIRRHFAHCTVLIIAHRPDVLVDCDLVLNVKDGYISEIDFGN</sequence>
<feature type="domain" description="ABC transmembrane type-1" evidence="12">
    <location>
        <begin position="23"/>
        <end position="234"/>
    </location>
</feature>
<keyword evidence="5" id="KW-0547">Nucleotide-binding</keyword>
<dbReference type="Pfam" id="PF00005">
    <property type="entry name" value="ABC_tran"/>
    <property type="match status" value="1"/>
</dbReference>
<dbReference type="InterPro" id="IPR003593">
    <property type="entry name" value="AAA+_ATPase"/>
</dbReference>
<dbReference type="PANTHER" id="PTHR24223">
    <property type="entry name" value="ATP-BINDING CASSETTE SUB-FAMILY C"/>
    <property type="match status" value="1"/>
</dbReference>
<gene>
    <name evidence="13" type="primary">ABCC5</name>
    <name evidence="13" type="ORF">LPJ64_004774</name>
</gene>
<feature type="domain" description="ABC transporter" evidence="11">
    <location>
        <begin position="286"/>
        <end position="504"/>
    </location>
</feature>
<evidence type="ECO:0000256" key="9">
    <source>
        <dbReference type="ARBA" id="ARBA00023180"/>
    </source>
</evidence>
<dbReference type="SMART" id="SM00382">
    <property type="entry name" value="AAA"/>
    <property type="match status" value="1"/>
</dbReference>
<protein>
    <submittedName>
        <fullName evidence="13">Multidrug resistance-associated protein 5</fullName>
    </submittedName>
</protein>
<reference evidence="13" key="1">
    <citation type="submission" date="2022-07" db="EMBL/GenBank/DDBJ databases">
        <title>Phylogenomic reconstructions and comparative analyses of Kickxellomycotina fungi.</title>
        <authorList>
            <person name="Reynolds N.K."/>
            <person name="Stajich J.E."/>
            <person name="Barry K."/>
            <person name="Grigoriev I.V."/>
            <person name="Crous P."/>
            <person name="Smith M.E."/>
        </authorList>
    </citation>
    <scope>NUCLEOTIDE SEQUENCE</scope>
    <source>
        <strain evidence="13">NBRC 105413</strain>
    </source>
</reference>